<proteinExistence type="evidence at transcript level"/>
<organism evidence="2">
    <name type="scientific">Homo sapiens</name>
    <name type="common">Human</name>
    <dbReference type="NCBI Taxonomy" id="9606"/>
    <lineage>
        <taxon>Eukaryota</taxon>
        <taxon>Metazoa</taxon>
        <taxon>Chordata</taxon>
        <taxon>Craniata</taxon>
        <taxon>Vertebrata</taxon>
        <taxon>Euteleostomi</taxon>
        <taxon>Mammalia</taxon>
        <taxon>Eutheria</taxon>
        <taxon>Euarchontoglires</taxon>
        <taxon>Primates</taxon>
        <taxon>Haplorrhini</taxon>
        <taxon>Catarrhini</taxon>
        <taxon>Hominidae</taxon>
        <taxon>Homo</taxon>
    </lineage>
</organism>
<reference evidence="2" key="1">
    <citation type="journal article" date="2004" name="Nat. Genet.">
        <title>Complete sequencing and characterization of 21,243 full-length human cDNAs.</title>
        <authorList>
            <person name="Ota T."/>
            <person name="Suzuki Y."/>
            <person name="Nishikawa T."/>
            <person name="Otsuki T."/>
            <person name="Sugiyama T."/>
            <person name="Irie R."/>
            <person name="Wakamatsu A."/>
            <person name="Hayashi K."/>
            <person name="Sato H."/>
            <person name="Nagai K."/>
            <person name="Kimura K."/>
            <person name="Makita H."/>
            <person name="Sekine M."/>
            <person name="Obayashi M."/>
            <person name="Nishi T."/>
            <person name="Shibahara T."/>
            <person name="Tanaka T."/>
            <person name="Ishii S."/>
            <person name="Yamamoto J."/>
            <person name="Saito K."/>
            <person name="Kawai Y."/>
            <person name="Isono Y."/>
            <person name="Nakamura Y."/>
            <person name="Nagahari K."/>
            <person name="Murakami K."/>
            <person name="Yasuda T."/>
            <person name="Iwayanagi T."/>
            <person name="Wagatsuma M."/>
            <person name="Shiratori A."/>
            <person name="Sudo H."/>
            <person name="Hosoiri T."/>
            <person name="Kaku Y."/>
            <person name="Kodaira H."/>
            <person name="Kondo H."/>
            <person name="Sugawara M."/>
            <person name="Takahashi M."/>
            <person name="Kanda K."/>
            <person name="Yokoi T."/>
            <person name="Furuya T."/>
            <person name="Kikkawa E."/>
            <person name="Omura Y."/>
            <person name="Abe K."/>
            <person name="Kamihara K."/>
            <person name="Katsuta N."/>
            <person name="Sato K."/>
            <person name="Tanikawa M."/>
            <person name="Yamazaki M."/>
            <person name="Ninomiya K."/>
            <person name="Ishibashi T."/>
            <person name="Yamashita H."/>
            <person name="Murakawa K."/>
            <person name="Fujimori K."/>
            <person name="Tanai H."/>
            <person name="Kimata M."/>
            <person name="Watanabe M."/>
            <person name="Hiraoka S."/>
            <person name="Chiba Y."/>
            <person name="Ishida S."/>
            <person name="Ono Y."/>
            <person name="Takiguchi S."/>
            <person name="Watanabe S."/>
            <person name="Yosida M."/>
            <person name="Hotuta T."/>
            <person name="Kusano J."/>
            <person name="Kanehori K."/>
            <person name="Takahashi-Fujii A."/>
            <person name="Hara H."/>
            <person name="Tanase T."/>
            <person name="Nomura Y."/>
            <person name="Togiya S."/>
            <person name="Komai F."/>
            <person name="Hara R."/>
            <person name="Takeuchi K."/>
            <person name="Arita M."/>
            <person name="Imose N."/>
            <person name="Musashino K."/>
            <person name="Yuuki H."/>
            <person name="Oshima A."/>
            <person name="Sasaki N."/>
            <person name="Aotsuka S."/>
            <person name="Yoshikawa Y."/>
            <person name="Matsunawa H."/>
            <person name="Ichihara T."/>
            <person name="Shiohata N."/>
            <person name="Sano S."/>
            <person name="Moriya S."/>
            <person name="Momiyama H."/>
            <person name="Satoh N."/>
            <person name="Takami S."/>
            <person name="Terashima Y."/>
            <person name="Suzuki O."/>
            <person name="Nakagawa S."/>
            <person name="Senoh A."/>
            <person name="Mizoguchi H."/>
            <person name="Goto Y."/>
            <person name="Shimizu F."/>
            <person name="Wakebe H."/>
            <person name="Hishigaki H."/>
            <person name="Watanabe T."/>
            <person name="Sugiyama A."/>
            <person name="Takemoto M."/>
            <person name="Kawakami B."/>
            <person name="Yamazaki M."/>
            <person name="Watanabe K."/>
            <person name="Kumagai A."/>
            <person name="Itakura S."/>
            <person name="Fukuzumi Y."/>
            <person name="Fujimori Y."/>
            <person name="Komiyama M."/>
            <person name="Tashiro H."/>
            <person name="Tanigami A."/>
            <person name="Fujiwara T."/>
            <person name="Ono T."/>
            <person name="Yamada K."/>
            <person name="Fujii Y."/>
            <person name="Ozaki K."/>
            <person name="Hirao M."/>
            <person name="Ohmori Y."/>
            <person name="Kawabata A."/>
            <person name="Hikiji T."/>
            <person name="Kobatake N."/>
            <person name="Inagaki H."/>
            <person name="Ikema Y."/>
            <person name="Okamoto S."/>
            <person name="Okitani R."/>
            <person name="Kawakami T."/>
            <person name="Noguchi S."/>
            <person name="Itoh T."/>
            <person name="Shigeta K."/>
            <person name="Senba T."/>
            <person name="Matsumura K."/>
            <person name="Nakajima Y."/>
            <person name="Mizuno T."/>
            <person name="Morinaga M."/>
            <person name="Sasaki M."/>
            <person name="Togashi T."/>
            <person name="Oyama M."/>
            <person name="Hata H."/>
            <person name="Watanabe M."/>
            <person name="Komatsu T."/>
            <person name="Mizushima-Sugano J."/>
            <person name="Satoh T."/>
            <person name="Shirai Y."/>
            <person name="Takahashi Y."/>
            <person name="Nakagawa K."/>
            <person name="Okumura K."/>
            <person name="Nagase T."/>
            <person name="Nomura N."/>
            <person name="Kikuchi H."/>
            <person name="Masuho Y."/>
            <person name="Yamashita R."/>
            <person name="Nakai K."/>
            <person name="Yada T."/>
            <person name="Nakamura Y."/>
            <person name="Ohara O."/>
            <person name="Isogai T."/>
            <person name="Sugano S."/>
        </authorList>
    </citation>
    <scope>NUCLEOTIDE SEQUENCE</scope>
    <source>
        <tissue evidence="2">Whole embryo</tissue>
    </source>
</reference>
<sequence length="141" mass="14667">MGIQTVRPSFSILHWGTPPHLVLATQLRTRGCRCRPRPAGLWAHRGCWGPDPAHPGSGLRQVTPLPLACLRAGARDRHPWDGHHPSPGLLPSLAVTLPPLPTEPRPAGLPGGGAGHSARPGCGLLLGSEVPPASGHSPGPQ</sequence>
<protein>
    <submittedName>
        <fullName evidence="2">cDNA FLJ14413 fis, clone HEMBA1004670</fullName>
    </submittedName>
</protein>
<dbReference type="EMBL" id="AK027319">
    <property type="protein sequence ID" value="BAB55039.1"/>
    <property type="molecule type" value="mRNA"/>
</dbReference>
<evidence type="ECO:0000313" key="2">
    <source>
        <dbReference type="EMBL" id="BAB55039.1"/>
    </source>
</evidence>
<accession>Q96K99</accession>
<name>Q96K99_HUMAN</name>
<dbReference type="AlphaFoldDB" id="Q96K99"/>
<feature type="region of interest" description="Disordered" evidence="1">
    <location>
        <begin position="78"/>
        <end position="141"/>
    </location>
</feature>
<evidence type="ECO:0000256" key="1">
    <source>
        <dbReference type="SAM" id="MobiDB-lite"/>
    </source>
</evidence>